<reference evidence="2 3" key="1">
    <citation type="submission" date="2018-09" db="EMBL/GenBank/DDBJ databases">
        <title>Marinorhizobium profundi gen. nov., sp. nov., isolated from a deep-sea sediment sample from the New Britain Trench and proposal of Marinorhizobiaceae fam. nov. in the order Rhizobiales of the class Alphaproteobacteria.</title>
        <authorList>
            <person name="Cao J."/>
        </authorList>
    </citation>
    <scope>NUCLEOTIDE SEQUENCE [LARGE SCALE GENOMIC DNA]</scope>
    <source>
        <strain evidence="2 3">WS11</strain>
    </source>
</reference>
<dbReference type="AlphaFoldDB" id="A0A3S9B593"/>
<evidence type="ECO:0000313" key="3">
    <source>
        <dbReference type="Proteomes" id="UP000268192"/>
    </source>
</evidence>
<name>A0A3S9B593_9HYPH</name>
<dbReference type="OrthoDB" id="7870353at2"/>
<gene>
    <name evidence="2" type="ORF">D5400_13335</name>
</gene>
<dbReference type="RefSeq" id="WP_126010442.1">
    <property type="nucleotide sequence ID" value="NZ_CP032509.1"/>
</dbReference>
<dbReference type="EMBL" id="CP032509">
    <property type="protein sequence ID" value="AZN72125.1"/>
    <property type="molecule type" value="Genomic_DNA"/>
</dbReference>
<accession>A0A3S9B593</accession>
<dbReference type="Pfam" id="PF03413">
    <property type="entry name" value="PepSY"/>
    <property type="match status" value="1"/>
</dbReference>
<dbReference type="InterPro" id="IPR025711">
    <property type="entry name" value="PepSY"/>
</dbReference>
<dbReference type="Gene3D" id="3.10.450.40">
    <property type="match status" value="1"/>
</dbReference>
<organism evidence="2 3">
    <name type="scientific">Georhizobium profundi</name>
    <dbReference type="NCBI Taxonomy" id="2341112"/>
    <lineage>
        <taxon>Bacteria</taxon>
        <taxon>Pseudomonadati</taxon>
        <taxon>Pseudomonadota</taxon>
        <taxon>Alphaproteobacteria</taxon>
        <taxon>Hyphomicrobiales</taxon>
        <taxon>Rhizobiaceae</taxon>
        <taxon>Georhizobium</taxon>
    </lineage>
</organism>
<dbReference type="Proteomes" id="UP000268192">
    <property type="component" value="Chromosome"/>
</dbReference>
<proteinExistence type="predicted"/>
<protein>
    <recommendedName>
        <fullName evidence="1">PepSY domain-containing protein</fullName>
    </recommendedName>
</protein>
<keyword evidence="3" id="KW-1185">Reference proteome</keyword>
<evidence type="ECO:0000313" key="2">
    <source>
        <dbReference type="EMBL" id="AZN72125.1"/>
    </source>
</evidence>
<evidence type="ECO:0000259" key="1">
    <source>
        <dbReference type="Pfam" id="PF03413"/>
    </source>
</evidence>
<dbReference type="KEGG" id="abaw:D5400_13335"/>
<feature type="domain" description="PepSY" evidence="1">
    <location>
        <begin position="24"/>
        <end position="84"/>
    </location>
</feature>
<sequence>MGTTSVAANPIAPTILAQSQGATISIAEAMERAQERFEGTVIEAVLDTGRPHERTDIVYALRMLTPRGDILRIRVDGRDGAILEADGRGLVDARRRP</sequence>